<dbReference type="InterPro" id="IPR001387">
    <property type="entry name" value="Cro/C1-type_HTH"/>
</dbReference>
<evidence type="ECO:0000313" key="3">
    <source>
        <dbReference type="Proteomes" id="UP000006320"/>
    </source>
</evidence>
<protein>
    <recommendedName>
        <fullName evidence="1">HTH cro/C1-type domain-containing protein</fullName>
    </recommendedName>
</protein>
<proteinExistence type="predicted"/>
<dbReference type="PROSITE" id="PS50943">
    <property type="entry name" value="HTH_CROC1"/>
    <property type="match status" value="1"/>
</dbReference>
<sequence length="115" mass="12845">MKSLSIYDSPHSIAASLGKRLKRQRLNRDMTQAELGERSGTSRNIVKNAENGKVSLINLVAILQELGVLEHLDVFLYEPEISPLQLVKLKGKVRQRAGGTRKNAKEPVIGELLDW</sequence>
<evidence type="ECO:0000259" key="1">
    <source>
        <dbReference type="PROSITE" id="PS50943"/>
    </source>
</evidence>
<organism evidence="2 3">
    <name type="scientific">Paraglaciecola chathamensis S18K6</name>
    <dbReference type="NCBI Taxonomy" id="1127672"/>
    <lineage>
        <taxon>Bacteria</taxon>
        <taxon>Pseudomonadati</taxon>
        <taxon>Pseudomonadota</taxon>
        <taxon>Gammaproteobacteria</taxon>
        <taxon>Alteromonadales</taxon>
        <taxon>Alteromonadaceae</taxon>
        <taxon>Paraglaciecola</taxon>
    </lineage>
</organism>
<dbReference type="CDD" id="cd00093">
    <property type="entry name" value="HTH_XRE"/>
    <property type="match status" value="1"/>
</dbReference>
<name>A0AAV3V7C0_9ALTE</name>
<reference evidence="2 3" key="1">
    <citation type="journal article" date="2017" name="Antonie Van Leeuwenhoek">
        <title>Rhizobium rhizosphaerae sp. nov., a novel species isolated from rice rhizosphere.</title>
        <authorList>
            <person name="Zhao J.J."/>
            <person name="Zhang J."/>
            <person name="Zhang R.J."/>
            <person name="Zhang C.W."/>
            <person name="Yin H.Q."/>
            <person name="Zhang X.X."/>
        </authorList>
    </citation>
    <scope>NUCLEOTIDE SEQUENCE [LARGE SCALE GENOMIC DNA]</scope>
    <source>
        <strain evidence="2 3">S18K6</strain>
    </source>
</reference>
<dbReference type="InterPro" id="IPR010982">
    <property type="entry name" value="Lambda_DNA-bd_dom_sf"/>
</dbReference>
<dbReference type="EMBL" id="BAEM01000063">
    <property type="protein sequence ID" value="GAC12572.1"/>
    <property type="molecule type" value="Genomic_DNA"/>
</dbReference>
<evidence type="ECO:0000313" key="2">
    <source>
        <dbReference type="EMBL" id="GAC12572.1"/>
    </source>
</evidence>
<dbReference type="AlphaFoldDB" id="A0AAV3V7C0"/>
<dbReference type="Proteomes" id="UP000006320">
    <property type="component" value="Unassembled WGS sequence"/>
</dbReference>
<dbReference type="SUPFAM" id="SSF47413">
    <property type="entry name" value="lambda repressor-like DNA-binding domains"/>
    <property type="match status" value="1"/>
</dbReference>
<accession>A0AAV3V7C0</accession>
<dbReference type="Pfam" id="PF01381">
    <property type="entry name" value="HTH_3"/>
    <property type="match status" value="1"/>
</dbReference>
<gene>
    <name evidence="2" type="ORF">GCHA_4655</name>
</gene>
<dbReference type="Gene3D" id="1.10.260.40">
    <property type="entry name" value="lambda repressor-like DNA-binding domains"/>
    <property type="match status" value="1"/>
</dbReference>
<dbReference type="GO" id="GO:0003677">
    <property type="term" value="F:DNA binding"/>
    <property type="evidence" value="ECO:0007669"/>
    <property type="project" value="InterPro"/>
</dbReference>
<dbReference type="RefSeq" id="WP_007992255.1">
    <property type="nucleotide sequence ID" value="NZ_BAEM01000063.1"/>
</dbReference>
<comment type="caution">
    <text evidence="2">The sequence shown here is derived from an EMBL/GenBank/DDBJ whole genome shotgun (WGS) entry which is preliminary data.</text>
</comment>
<dbReference type="SMART" id="SM00530">
    <property type="entry name" value="HTH_XRE"/>
    <property type="match status" value="1"/>
</dbReference>
<feature type="domain" description="HTH cro/C1-type" evidence="1">
    <location>
        <begin position="21"/>
        <end position="72"/>
    </location>
</feature>